<sequence>MHRDRASPIIGPTSPHSTSHMNSAMFSTSSRAKRKAPSNPLRLPSLPRFHPAVYQSPSTSASNTPASELSTPHAHAQRQISEAQRQLYAYQRELMGHTFATRDPVRQVGTKPASPKLVPLGSPGPVTPLMLEEEGGYFIAGATSVARGVCDEAAQRELVERLICQETTRERQR</sequence>
<evidence type="ECO:0000256" key="1">
    <source>
        <dbReference type="SAM" id="MobiDB-lite"/>
    </source>
</evidence>
<gene>
    <name evidence="2" type="ORF">L228DRAFT_238101</name>
</gene>
<dbReference type="OMA" id="KPKQHIH"/>
<dbReference type="InParanoid" id="A0A165HHX6"/>
<accession>A0A165HHX6</accession>
<dbReference type="RefSeq" id="XP_018189100.1">
    <property type="nucleotide sequence ID" value="XM_018331000.1"/>
</dbReference>
<reference evidence="2 3" key="1">
    <citation type="journal article" date="2016" name="Fungal Biol.">
        <title>The genome of Xylona heveae provides a window into fungal endophytism.</title>
        <authorList>
            <person name="Gazis R."/>
            <person name="Kuo A."/>
            <person name="Riley R."/>
            <person name="LaButti K."/>
            <person name="Lipzen A."/>
            <person name="Lin J."/>
            <person name="Amirebrahimi M."/>
            <person name="Hesse C.N."/>
            <person name="Spatafora J.W."/>
            <person name="Henrissat B."/>
            <person name="Hainaut M."/>
            <person name="Grigoriev I.V."/>
            <person name="Hibbett D.S."/>
        </authorList>
    </citation>
    <scope>NUCLEOTIDE SEQUENCE [LARGE SCALE GENOMIC DNA]</scope>
    <source>
        <strain evidence="2 3">TC161</strain>
    </source>
</reference>
<dbReference type="Proteomes" id="UP000076632">
    <property type="component" value="Unassembled WGS sequence"/>
</dbReference>
<protein>
    <submittedName>
        <fullName evidence="2">Uncharacterized protein</fullName>
    </submittedName>
</protein>
<name>A0A165HHX6_XYLHT</name>
<feature type="compositionally biased region" description="Low complexity" evidence="1">
    <location>
        <begin position="37"/>
        <end position="48"/>
    </location>
</feature>
<feature type="compositionally biased region" description="Low complexity" evidence="1">
    <location>
        <begin position="56"/>
        <end position="67"/>
    </location>
</feature>
<evidence type="ECO:0000313" key="2">
    <source>
        <dbReference type="EMBL" id="KZF23545.1"/>
    </source>
</evidence>
<feature type="compositionally biased region" description="Polar residues" evidence="1">
    <location>
        <begin position="14"/>
        <end position="30"/>
    </location>
</feature>
<dbReference type="EMBL" id="KV407457">
    <property type="protein sequence ID" value="KZF23545.1"/>
    <property type="molecule type" value="Genomic_DNA"/>
</dbReference>
<dbReference type="AlphaFoldDB" id="A0A165HHX6"/>
<keyword evidence="3" id="KW-1185">Reference proteome</keyword>
<feature type="region of interest" description="Disordered" evidence="1">
    <location>
        <begin position="1"/>
        <end position="79"/>
    </location>
</feature>
<organism evidence="2 3">
    <name type="scientific">Xylona heveae (strain CBS 132557 / TC161)</name>
    <dbReference type="NCBI Taxonomy" id="1328760"/>
    <lineage>
        <taxon>Eukaryota</taxon>
        <taxon>Fungi</taxon>
        <taxon>Dikarya</taxon>
        <taxon>Ascomycota</taxon>
        <taxon>Pezizomycotina</taxon>
        <taxon>Xylonomycetes</taxon>
        <taxon>Xylonales</taxon>
        <taxon>Xylonaceae</taxon>
        <taxon>Xylona</taxon>
    </lineage>
</organism>
<dbReference type="OrthoDB" id="5403157at2759"/>
<proteinExistence type="predicted"/>
<evidence type="ECO:0000313" key="3">
    <source>
        <dbReference type="Proteomes" id="UP000076632"/>
    </source>
</evidence>
<dbReference type="GeneID" id="28896137"/>